<dbReference type="Proteomes" id="UP001354989">
    <property type="component" value="Chromosome"/>
</dbReference>
<dbReference type="Pfam" id="PF03372">
    <property type="entry name" value="Exo_endo_phos"/>
    <property type="match status" value="1"/>
</dbReference>
<accession>A0ABM7VAN7</accession>
<dbReference type="InterPro" id="IPR005135">
    <property type="entry name" value="Endo/exonuclease/phosphatase"/>
</dbReference>
<evidence type="ECO:0000259" key="1">
    <source>
        <dbReference type="Pfam" id="PF03372"/>
    </source>
</evidence>
<protein>
    <submittedName>
        <fullName evidence="2">Nuclease</fullName>
    </submittedName>
</protein>
<reference evidence="2 3" key="1">
    <citation type="submission" date="2021-12" db="EMBL/GenBank/DDBJ databases">
        <title>Genome sequencing of bacteria with rrn-lacking chromosome and rrn-plasmid.</title>
        <authorList>
            <person name="Anda M."/>
            <person name="Iwasaki W."/>
        </authorList>
    </citation>
    <scope>NUCLEOTIDE SEQUENCE [LARGE SCALE GENOMIC DNA]</scope>
    <source>
        <strain evidence="2 3">NBRC 101262</strain>
    </source>
</reference>
<dbReference type="RefSeq" id="WP_338397336.1">
    <property type="nucleotide sequence ID" value="NZ_AP025292.1"/>
</dbReference>
<organism evidence="2 3">
    <name type="scientific">Persicobacter psychrovividus</name>
    <dbReference type="NCBI Taxonomy" id="387638"/>
    <lineage>
        <taxon>Bacteria</taxon>
        <taxon>Pseudomonadati</taxon>
        <taxon>Bacteroidota</taxon>
        <taxon>Cytophagia</taxon>
        <taxon>Cytophagales</taxon>
        <taxon>Persicobacteraceae</taxon>
        <taxon>Persicobacter</taxon>
    </lineage>
</organism>
<keyword evidence="3" id="KW-1185">Reference proteome</keyword>
<gene>
    <name evidence="2" type="ORF">PEPS_00280</name>
</gene>
<sequence length="344" mass="39519">MRIKIGNFNLFNLVKPNVHYYGSRKYSHTDYGKKCEWIGHQLDKMRSSIVAFQEVFHHEALKDALSKSEFMKDAYYVTASCDGQRPTVGIASRYPILESEVICDFPAPLTIDGNQMPFTSFSRAVLRVEILVETIPMTFYVTHLKSKRPLMEDREDPHDPIDRAKGKARALLIRSLESVALREILVKRMRGNHSSPVVVVGDLNDSALAVTNDIMSGTPPHRRFPFEVKSKIWDVLLYAVKDIQARQSTQDVYYTYIHNGYYGALDHLLVSQELHPKNPHRLGAVEYVKTFTDHLVDQTLSNDKIPVWMSDHGQVICSIKLYTPDKAKREKHVKREDKTDDPQF</sequence>
<dbReference type="SUPFAM" id="SSF56219">
    <property type="entry name" value="DNase I-like"/>
    <property type="match status" value="1"/>
</dbReference>
<dbReference type="PANTHER" id="PTHR42834:SF1">
    <property type="entry name" value="ENDONUCLEASE_EXONUCLEASE_PHOSPHATASE FAMILY PROTEIN (AFU_ORTHOLOGUE AFUA_3G09210)"/>
    <property type="match status" value="1"/>
</dbReference>
<dbReference type="Gene3D" id="3.60.10.10">
    <property type="entry name" value="Endonuclease/exonuclease/phosphatase"/>
    <property type="match status" value="1"/>
</dbReference>
<name>A0ABM7VAN7_9BACT</name>
<dbReference type="PANTHER" id="PTHR42834">
    <property type="entry name" value="ENDONUCLEASE/EXONUCLEASE/PHOSPHATASE FAMILY PROTEIN (AFU_ORTHOLOGUE AFUA_3G09210)"/>
    <property type="match status" value="1"/>
</dbReference>
<dbReference type="EMBL" id="AP025292">
    <property type="protein sequence ID" value="BDC97747.1"/>
    <property type="molecule type" value="Genomic_DNA"/>
</dbReference>
<proteinExistence type="predicted"/>
<feature type="domain" description="Endonuclease/exonuclease/phosphatase" evidence="1">
    <location>
        <begin position="46"/>
        <end position="312"/>
    </location>
</feature>
<evidence type="ECO:0000313" key="2">
    <source>
        <dbReference type="EMBL" id="BDC97747.1"/>
    </source>
</evidence>
<dbReference type="InterPro" id="IPR036691">
    <property type="entry name" value="Endo/exonu/phosph_ase_sf"/>
</dbReference>
<evidence type="ECO:0000313" key="3">
    <source>
        <dbReference type="Proteomes" id="UP001354989"/>
    </source>
</evidence>